<dbReference type="InterPro" id="IPR037066">
    <property type="entry name" value="Plug_dom_sf"/>
</dbReference>
<dbReference type="Pfam" id="PF07715">
    <property type="entry name" value="Plug"/>
    <property type="match status" value="1"/>
</dbReference>
<keyword evidence="16" id="KW-1185">Reference proteome</keyword>
<evidence type="ECO:0000256" key="8">
    <source>
        <dbReference type="ARBA" id="ARBA00023170"/>
    </source>
</evidence>
<dbReference type="EMBL" id="CP060139">
    <property type="protein sequence ID" value="QNR23122.1"/>
    <property type="molecule type" value="Genomic_DNA"/>
</dbReference>
<keyword evidence="8 15" id="KW-0675">Receptor</keyword>
<evidence type="ECO:0000256" key="12">
    <source>
        <dbReference type="SAM" id="SignalP"/>
    </source>
</evidence>
<organism evidence="15 16">
    <name type="scientific">Croceimicrobium hydrocarbonivorans</name>
    <dbReference type="NCBI Taxonomy" id="2761580"/>
    <lineage>
        <taxon>Bacteria</taxon>
        <taxon>Pseudomonadati</taxon>
        <taxon>Bacteroidota</taxon>
        <taxon>Flavobacteriia</taxon>
        <taxon>Flavobacteriales</taxon>
        <taxon>Owenweeksiaceae</taxon>
        <taxon>Croceimicrobium</taxon>
    </lineage>
</organism>
<name>A0A7H0VBM4_9FLAO</name>
<keyword evidence="2 10" id="KW-0813">Transport</keyword>
<evidence type="ECO:0000256" key="2">
    <source>
        <dbReference type="ARBA" id="ARBA00022448"/>
    </source>
</evidence>
<dbReference type="GO" id="GO:0044718">
    <property type="term" value="P:siderophore transmembrane transport"/>
    <property type="evidence" value="ECO:0007669"/>
    <property type="project" value="TreeGrafter"/>
</dbReference>
<dbReference type="InterPro" id="IPR036942">
    <property type="entry name" value="Beta-barrel_TonB_sf"/>
</dbReference>
<evidence type="ECO:0000256" key="6">
    <source>
        <dbReference type="ARBA" id="ARBA00023077"/>
    </source>
</evidence>
<dbReference type="SUPFAM" id="SSF56935">
    <property type="entry name" value="Porins"/>
    <property type="match status" value="1"/>
</dbReference>
<evidence type="ECO:0000256" key="7">
    <source>
        <dbReference type="ARBA" id="ARBA00023136"/>
    </source>
</evidence>
<evidence type="ECO:0000313" key="16">
    <source>
        <dbReference type="Proteomes" id="UP000516305"/>
    </source>
</evidence>
<evidence type="ECO:0000256" key="1">
    <source>
        <dbReference type="ARBA" id="ARBA00004571"/>
    </source>
</evidence>
<keyword evidence="9 10" id="KW-0998">Cell outer membrane</keyword>
<dbReference type="GO" id="GO:0009279">
    <property type="term" value="C:cell outer membrane"/>
    <property type="evidence" value="ECO:0007669"/>
    <property type="project" value="UniProtKB-SubCell"/>
</dbReference>
<evidence type="ECO:0000256" key="3">
    <source>
        <dbReference type="ARBA" id="ARBA00022452"/>
    </source>
</evidence>
<dbReference type="Gene3D" id="2.170.130.10">
    <property type="entry name" value="TonB-dependent receptor, plug domain"/>
    <property type="match status" value="1"/>
</dbReference>
<feature type="chain" id="PRO_5028856375" evidence="12">
    <location>
        <begin position="20"/>
        <end position="803"/>
    </location>
</feature>
<evidence type="ECO:0000259" key="13">
    <source>
        <dbReference type="Pfam" id="PF00593"/>
    </source>
</evidence>
<accession>A0A7H0VBM4</accession>
<evidence type="ECO:0000259" key="14">
    <source>
        <dbReference type="Pfam" id="PF07715"/>
    </source>
</evidence>
<dbReference type="GO" id="GO:0015344">
    <property type="term" value="F:siderophore uptake transmembrane transporter activity"/>
    <property type="evidence" value="ECO:0007669"/>
    <property type="project" value="TreeGrafter"/>
</dbReference>
<feature type="domain" description="TonB-dependent receptor plug" evidence="14">
    <location>
        <begin position="114"/>
        <end position="220"/>
    </location>
</feature>
<proteinExistence type="inferred from homology"/>
<keyword evidence="5 12" id="KW-0732">Signal</keyword>
<dbReference type="InterPro" id="IPR010917">
    <property type="entry name" value="TonB_rcpt_CS"/>
</dbReference>
<evidence type="ECO:0000256" key="4">
    <source>
        <dbReference type="ARBA" id="ARBA00022692"/>
    </source>
</evidence>
<keyword evidence="3 10" id="KW-1134">Transmembrane beta strand</keyword>
<keyword evidence="7 10" id="KW-0472">Membrane</keyword>
<dbReference type="KEGG" id="chyd:H4K34_12130"/>
<reference evidence="15 16" key="1">
    <citation type="submission" date="2020-08" db="EMBL/GenBank/DDBJ databases">
        <title>Croceimicrobium hydrocarbonivorans gen. nov., sp. nov., a novel marine bacterium isolated from a bacterial consortium that degrades polyethylene terephthalate.</title>
        <authorList>
            <person name="Liu R."/>
        </authorList>
    </citation>
    <scope>NUCLEOTIDE SEQUENCE [LARGE SCALE GENOMIC DNA]</scope>
    <source>
        <strain evidence="15 16">A20-9</strain>
    </source>
</reference>
<dbReference type="InterPro" id="IPR039426">
    <property type="entry name" value="TonB-dep_rcpt-like"/>
</dbReference>
<dbReference type="AlphaFoldDB" id="A0A7H0VBM4"/>
<dbReference type="PANTHER" id="PTHR30069">
    <property type="entry name" value="TONB-DEPENDENT OUTER MEMBRANE RECEPTOR"/>
    <property type="match status" value="1"/>
</dbReference>
<dbReference type="InterPro" id="IPR000531">
    <property type="entry name" value="Beta-barrel_TonB"/>
</dbReference>
<dbReference type="PROSITE" id="PS52016">
    <property type="entry name" value="TONB_DEPENDENT_REC_3"/>
    <property type="match status" value="1"/>
</dbReference>
<dbReference type="Proteomes" id="UP000516305">
    <property type="component" value="Chromosome"/>
</dbReference>
<feature type="domain" description="TonB-dependent receptor-like beta-barrel" evidence="13">
    <location>
        <begin position="330"/>
        <end position="776"/>
    </location>
</feature>
<feature type="signal peptide" evidence="12">
    <location>
        <begin position="1"/>
        <end position="19"/>
    </location>
</feature>
<dbReference type="PANTHER" id="PTHR30069:SF29">
    <property type="entry name" value="HEMOGLOBIN AND HEMOGLOBIN-HAPTOGLOBIN-BINDING PROTEIN 1-RELATED"/>
    <property type="match status" value="1"/>
</dbReference>
<dbReference type="CDD" id="cd01347">
    <property type="entry name" value="ligand_gated_channel"/>
    <property type="match status" value="1"/>
</dbReference>
<sequence>MKKIWSLVIAIIAGNALFAQTLKVVDAVEGEAIEHATLRIRAEHLLPLYTDDQGMVDISVFEGREISISALGYHQKTLSYQEIQALGFLVKLSPKPMALDQVVISASRWSQSSRELPYHISSIKSREIYFQSPQTAADLLGQSGEVFIQKSQQGGGSPMIRGFATNRLLIAVDGIRMNNAIFRAGNLQQVISLDPFAIDRSEVFFGPASVIYGSDAIGGVMSFNTLRPEFSTDTALLVYGSAYSRYSSANQELTQHVDYNVGSEKLAWRGSFSYNRYGDLRMGSQGSDELLRPYSVQRIDSQDVVIRNTDPTLQLNTGFEQFHTLQKLRYRPSNHLDFEYSFMYSRTGNYDRYDRLIRTRGGLPRAAEWYYGPQVWAMNKFEVNYRKSSLLFDGATLRVASQVFEESRHDRDFGSTDLNHRFEDVQALSFNLDLQKRISESHKLFYGVEAIRNDVRSTGTTEDIVSGDISNAASRYPQSDWSSYAAYLNHEWELSQKFTTQLGLRYNHFIINSDFSDNLAYYPLPFSTAEINTGNLTGSLGFVFRPTENWKWRLNLGTAFRAPNVDDIGKIFDSGDAIVVVPNPDLKAEYAYNAEFGAATHLWESIKLDASAYYTYLDQAMVRRPYTINGQSSLFYDGELSEIHAVQNAARAQVYGVQIGLDWNYNQTWFWRNQFNWQKGEEEDQDGVVGPSRHAAPWFGVSRIQFENKGLRLEANVQVSGEVSAENLNFEEAGKGYLYQTDADGNAYSPGWYTLNFKSSYQLNEAWTISAGIENITDQRYRPYSSGLVAAGRNFILAARFHF</sequence>
<dbReference type="RefSeq" id="WP_210757658.1">
    <property type="nucleotide sequence ID" value="NZ_CP060139.1"/>
</dbReference>
<dbReference type="Pfam" id="PF00593">
    <property type="entry name" value="TonB_dep_Rec_b-barrel"/>
    <property type="match status" value="1"/>
</dbReference>
<dbReference type="PROSITE" id="PS01156">
    <property type="entry name" value="TONB_DEPENDENT_REC_2"/>
    <property type="match status" value="1"/>
</dbReference>
<comment type="subcellular location">
    <subcellularLocation>
        <location evidence="1 10">Cell outer membrane</location>
        <topology evidence="1 10">Multi-pass membrane protein</topology>
    </subcellularLocation>
</comment>
<evidence type="ECO:0000256" key="9">
    <source>
        <dbReference type="ARBA" id="ARBA00023237"/>
    </source>
</evidence>
<protein>
    <submittedName>
        <fullName evidence="15">TonB-dependent receptor</fullName>
    </submittedName>
</protein>
<dbReference type="Gene3D" id="2.40.170.20">
    <property type="entry name" value="TonB-dependent receptor, beta-barrel domain"/>
    <property type="match status" value="1"/>
</dbReference>
<evidence type="ECO:0000256" key="11">
    <source>
        <dbReference type="RuleBase" id="RU003357"/>
    </source>
</evidence>
<keyword evidence="4 10" id="KW-0812">Transmembrane</keyword>
<dbReference type="InterPro" id="IPR012910">
    <property type="entry name" value="Plug_dom"/>
</dbReference>
<comment type="similarity">
    <text evidence="10 11">Belongs to the TonB-dependent receptor family.</text>
</comment>
<evidence type="ECO:0000256" key="5">
    <source>
        <dbReference type="ARBA" id="ARBA00022729"/>
    </source>
</evidence>
<evidence type="ECO:0000256" key="10">
    <source>
        <dbReference type="PROSITE-ProRule" id="PRU01360"/>
    </source>
</evidence>
<evidence type="ECO:0000313" key="15">
    <source>
        <dbReference type="EMBL" id="QNR23122.1"/>
    </source>
</evidence>
<keyword evidence="6 11" id="KW-0798">TonB box</keyword>
<gene>
    <name evidence="15" type="ORF">H4K34_12130</name>
</gene>